<dbReference type="InterPro" id="IPR044614">
    <property type="entry name" value="STR10"/>
</dbReference>
<dbReference type="SMART" id="SM00450">
    <property type="entry name" value="RHOD"/>
    <property type="match status" value="1"/>
</dbReference>
<dbReference type="PANTHER" id="PTHR45510">
    <property type="entry name" value="RHODANESE-LIKE DOMAIN-CONTAINING PROTEIN 10"/>
    <property type="match status" value="1"/>
</dbReference>
<dbReference type="Proteomes" id="UP001605036">
    <property type="component" value="Unassembled WGS sequence"/>
</dbReference>
<evidence type="ECO:0000256" key="1">
    <source>
        <dbReference type="SAM" id="SignalP"/>
    </source>
</evidence>
<dbReference type="InterPro" id="IPR036873">
    <property type="entry name" value="Rhodanese-like_dom_sf"/>
</dbReference>
<accession>A0ABD1ZPB2</accession>
<feature type="domain" description="Rhodanese" evidence="2">
    <location>
        <begin position="96"/>
        <end position="219"/>
    </location>
</feature>
<evidence type="ECO:0000313" key="3">
    <source>
        <dbReference type="EMBL" id="KAL2653297.1"/>
    </source>
</evidence>
<keyword evidence="1" id="KW-0732">Signal</keyword>
<dbReference type="SUPFAM" id="SSF52821">
    <property type="entry name" value="Rhodanese/Cell cycle control phosphatase"/>
    <property type="match status" value="1"/>
</dbReference>
<dbReference type="AlphaFoldDB" id="A0ABD1ZPB2"/>
<sequence>MATAFALGSAAACLVGTASCSSSSPSERKFVHARNVGFTKSQQLGVRSGNRCSPSRNARKKYFSGAPIASMRDAEQLVKSGVVRNVGPEEISTLLSQGGYKILDVRPLWEREKAYVAGSYHIPLFVEDLSTGLLTMVKKAVQMGQGGWWIGLKLTVKNDNFFEQVKTTVPKGEKLLVVCGEGLRSLLAIEELSDGGYEQLAWLRGGFNNVSDDAVQNVEGPMRLRFATLGGASEYLLKIALFFQKLSSPSQKSEP</sequence>
<feature type="chain" id="PRO_5044887504" description="Rhodanese domain-containing protein" evidence="1">
    <location>
        <begin position="21"/>
        <end position="255"/>
    </location>
</feature>
<keyword evidence="4" id="KW-1185">Reference proteome</keyword>
<dbReference type="CDD" id="cd00158">
    <property type="entry name" value="RHOD"/>
    <property type="match status" value="1"/>
</dbReference>
<dbReference type="PROSITE" id="PS50206">
    <property type="entry name" value="RHODANESE_3"/>
    <property type="match status" value="1"/>
</dbReference>
<protein>
    <recommendedName>
        <fullName evidence="2">Rhodanese domain-containing protein</fullName>
    </recommendedName>
</protein>
<dbReference type="InterPro" id="IPR001763">
    <property type="entry name" value="Rhodanese-like_dom"/>
</dbReference>
<evidence type="ECO:0000313" key="4">
    <source>
        <dbReference type="Proteomes" id="UP001605036"/>
    </source>
</evidence>
<organism evidence="3 4">
    <name type="scientific">Riccia fluitans</name>
    <dbReference type="NCBI Taxonomy" id="41844"/>
    <lineage>
        <taxon>Eukaryota</taxon>
        <taxon>Viridiplantae</taxon>
        <taxon>Streptophyta</taxon>
        <taxon>Embryophyta</taxon>
        <taxon>Marchantiophyta</taxon>
        <taxon>Marchantiopsida</taxon>
        <taxon>Marchantiidae</taxon>
        <taxon>Marchantiales</taxon>
        <taxon>Ricciaceae</taxon>
        <taxon>Riccia</taxon>
    </lineage>
</organism>
<dbReference type="PANTHER" id="PTHR45510:SF1">
    <property type="entry name" value="RHODANESE-LIKE DOMAIN-CONTAINING PROTEIN 10"/>
    <property type="match status" value="1"/>
</dbReference>
<dbReference type="Pfam" id="PF00581">
    <property type="entry name" value="Rhodanese"/>
    <property type="match status" value="1"/>
</dbReference>
<dbReference type="Gene3D" id="3.40.250.10">
    <property type="entry name" value="Rhodanese-like domain"/>
    <property type="match status" value="1"/>
</dbReference>
<dbReference type="EMBL" id="JBHFFA010000001">
    <property type="protein sequence ID" value="KAL2653297.1"/>
    <property type="molecule type" value="Genomic_DNA"/>
</dbReference>
<reference evidence="3 4" key="1">
    <citation type="submission" date="2024-09" db="EMBL/GenBank/DDBJ databases">
        <title>Chromosome-scale assembly of Riccia fluitans.</title>
        <authorList>
            <person name="Paukszto L."/>
            <person name="Sawicki J."/>
            <person name="Karawczyk K."/>
            <person name="Piernik-Szablinska J."/>
            <person name="Szczecinska M."/>
            <person name="Mazdziarz M."/>
        </authorList>
    </citation>
    <scope>NUCLEOTIDE SEQUENCE [LARGE SCALE GENOMIC DNA]</scope>
    <source>
        <strain evidence="3">Rf_01</strain>
        <tissue evidence="3">Aerial parts of the thallus</tissue>
    </source>
</reference>
<gene>
    <name evidence="3" type="ORF">R1flu_021425</name>
</gene>
<proteinExistence type="predicted"/>
<name>A0ABD1ZPB2_9MARC</name>
<evidence type="ECO:0000259" key="2">
    <source>
        <dbReference type="PROSITE" id="PS50206"/>
    </source>
</evidence>
<comment type="caution">
    <text evidence="3">The sequence shown here is derived from an EMBL/GenBank/DDBJ whole genome shotgun (WGS) entry which is preliminary data.</text>
</comment>
<feature type="signal peptide" evidence="1">
    <location>
        <begin position="1"/>
        <end position="20"/>
    </location>
</feature>